<sequence length="175" mass="18369">MTADASSSNELKIHEKAKKATLISHATGFGKLLPSNAPETRIHTQKLDPWPIATFIFLYRSRALLSVMEGVDLPPEIEPALTQTSGSSQAASSSTPSEPSRKSTGNGGPSTSSKRGRDATPGSASDNISARLPVVVDVDALPDTPNLKRVKMEVKVEGGTSRPAAGYVVDLTGDD</sequence>
<evidence type="ECO:0000313" key="4">
    <source>
        <dbReference type="Proteomes" id="UP000070544"/>
    </source>
</evidence>
<evidence type="ECO:0000313" key="3">
    <source>
        <dbReference type="EMBL" id="KXS11188.1"/>
    </source>
</evidence>
<reference evidence="3 4" key="1">
    <citation type="journal article" date="2015" name="Genome Biol. Evol.">
        <title>Phylogenomic analyses indicate that early fungi evolved digesting cell walls of algal ancestors of land plants.</title>
        <authorList>
            <person name="Chang Y."/>
            <person name="Wang S."/>
            <person name="Sekimoto S."/>
            <person name="Aerts A.L."/>
            <person name="Choi C."/>
            <person name="Clum A."/>
            <person name="LaButti K.M."/>
            <person name="Lindquist E.A."/>
            <person name="Yee Ngan C."/>
            <person name="Ohm R.A."/>
            <person name="Salamov A.A."/>
            <person name="Grigoriev I.V."/>
            <person name="Spatafora J.W."/>
            <person name="Berbee M.L."/>
        </authorList>
    </citation>
    <scope>NUCLEOTIDE SEQUENCE [LARGE SCALE GENOMIC DNA]</scope>
    <source>
        <strain evidence="3 4">JEL478</strain>
    </source>
</reference>
<protein>
    <recommendedName>
        <fullName evidence="2">DUF7918 domain-containing protein</fullName>
    </recommendedName>
</protein>
<proteinExistence type="predicted"/>
<dbReference type="Pfam" id="PF25534">
    <property type="entry name" value="DUF7918"/>
    <property type="match status" value="1"/>
</dbReference>
<keyword evidence="4" id="KW-1185">Reference proteome</keyword>
<dbReference type="EMBL" id="KQ965806">
    <property type="protein sequence ID" value="KXS11188.1"/>
    <property type="molecule type" value="Genomic_DNA"/>
</dbReference>
<dbReference type="PANTHER" id="PTHR36223:SF5">
    <property type="entry name" value="BETA-LACTAMASE-TYPE TRANSPEPTIDASE FOLD DOMAIN CONTAINING PROTEIN"/>
    <property type="match status" value="1"/>
</dbReference>
<dbReference type="Proteomes" id="UP000070544">
    <property type="component" value="Unassembled WGS sequence"/>
</dbReference>
<evidence type="ECO:0000259" key="2">
    <source>
        <dbReference type="Pfam" id="PF25534"/>
    </source>
</evidence>
<dbReference type="OrthoDB" id="3364132at2759"/>
<name>A0A139A3J1_GONPJ</name>
<dbReference type="InterPro" id="IPR057678">
    <property type="entry name" value="DUF7918"/>
</dbReference>
<feature type="domain" description="DUF7918" evidence="2">
    <location>
        <begin position="6"/>
        <end position="66"/>
    </location>
</feature>
<evidence type="ECO:0000256" key="1">
    <source>
        <dbReference type="SAM" id="MobiDB-lite"/>
    </source>
</evidence>
<feature type="region of interest" description="Disordered" evidence="1">
    <location>
        <begin position="155"/>
        <end position="175"/>
    </location>
</feature>
<feature type="region of interest" description="Disordered" evidence="1">
    <location>
        <begin position="76"/>
        <end position="134"/>
    </location>
</feature>
<organism evidence="3 4">
    <name type="scientific">Gonapodya prolifera (strain JEL478)</name>
    <name type="common">Monoblepharis prolifera</name>
    <dbReference type="NCBI Taxonomy" id="1344416"/>
    <lineage>
        <taxon>Eukaryota</taxon>
        <taxon>Fungi</taxon>
        <taxon>Fungi incertae sedis</taxon>
        <taxon>Chytridiomycota</taxon>
        <taxon>Chytridiomycota incertae sedis</taxon>
        <taxon>Monoblepharidomycetes</taxon>
        <taxon>Monoblepharidales</taxon>
        <taxon>Gonapodyaceae</taxon>
        <taxon>Gonapodya</taxon>
    </lineage>
</organism>
<dbReference type="PANTHER" id="PTHR36223">
    <property type="entry name" value="BETA-LACTAMASE-TYPE TRANSPEPTIDASE FOLD DOMAIN CONTAINING PROTEIN"/>
    <property type="match status" value="1"/>
</dbReference>
<dbReference type="AlphaFoldDB" id="A0A139A3J1"/>
<accession>A0A139A3J1</accession>
<gene>
    <name evidence="3" type="ORF">M427DRAFT_60986</name>
</gene>
<feature type="compositionally biased region" description="Low complexity" evidence="1">
    <location>
        <begin position="82"/>
        <end position="104"/>
    </location>
</feature>